<dbReference type="InterPro" id="IPR036249">
    <property type="entry name" value="Thioredoxin-like_sf"/>
</dbReference>
<protein>
    <recommendedName>
        <fullName evidence="3">Thioredoxin domain-containing protein</fullName>
    </recommendedName>
</protein>
<dbReference type="Proteomes" id="UP000661507">
    <property type="component" value="Unassembled WGS sequence"/>
</dbReference>
<dbReference type="Pfam" id="PF13462">
    <property type="entry name" value="Thioredoxin_4"/>
    <property type="match status" value="1"/>
</dbReference>
<dbReference type="SUPFAM" id="SSF52833">
    <property type="entry name" value="Thioredoxin-like"/>
    <property type="match status" value="1"/>
</dbReference>
<name>A0A917KKF9_9PROT</name>
<comment type="function">
    <text evidence="1">May be required for disulfide bond formation in some proteins.</text>
</comment>
<dbReference type="InterPro" id="IPR012336">
    <property type="entry name" value="Thioredoxin-like_fold"/>
</dbReference>
<reference evidence="4" key="2">
    <citation type="submission" date="2020-09" db="EMBL/GenBank/DDBJ databases">
        <authorList>
            <person name="Sun Q."/>
            <person name="Zhou Y."/>
        </authorList>
    </citation>
    <scope>NUCLEOTIDE SEQUENCE</scope>
    <source>
        <strain evidence="4">CGMCC 1.3617</strain>
    </source>
</reference>
<proteinExistence type="predicted"/>
<evidence type="ECO:0000259" key="3">
    <source>
        <dbReference type="PROSITE" id="PS51352"/>
    </source>
</evidence>
<comment type="caution">
    <text evidence="4">The sequence shown here is derived from an EMBL/GenBank/DDBJ whole genome shotgun (WGS) entry which is preliminary data.</text>
</comment>
<accession>A0A917KKF9</accession>
<dbReference type="RefSeq" id="WP_188967258.1">
    <property type="nucleotide sequence ID" value="NZ_BMKW01000005.1"/>
</dbReference>
<keyword evidence="2" id="KW-0732">Signal</keyword>
<feature type="signal peptide" evidence="2">
    <location>
        <begin position="1"/>
        <end position="32"/>
    </location>
</feature>
<evidence type="ECO:0000313" key="5">
    <source>
        <dbReference type="Proteomes" id="UP000661507"/>
    </source>
</evidence>
<dbReference type="Gene3D" id="3.40.30.10">
    <property type="entry name" value="Glutaredoxin"/>
    <property type="match status" value="1"/>
</dbReference>
<dbReference type="AlphaFoldDB" id="A0A917KKF9"/>
<feature type="chain" id="PRO_5038093349" description="Thioredoxin domain-containing protein" evidence="2">
    <location>
        <begin position="33"/>
        <end position="216"/>
    </location>
</feature>
<reference evidence="4" key="1">
    <citation type="journal article" date="2014" name="Int. J. Syst. Evol. Microbiol.">
        <title>Complete genome sequence of Corynebacterium casei LMG S-19264T (=DSM 44701T), isolated from a smear-ripened cheese.</title>
        <authorList>
            <consortium name="US DOE Joint Genome Institute (JGI-PGF)"/>
            <person name="Walter F."/>
            <person name="Albersmeier A."/>
            <person name="Kalinowski J."/>
            <person name="Ruckert C."/>
        </authorList>
    </citation>
    <scope>NUCLEOTIDE SEQUENCE</scope>
    <source>
        <strain evidence="4">CGMCC 1.3617</strain>
    </source>
</reference>
<gene>
    <name evidence="4" type="ORF">GCM10011320_23720</name>
</gene>
<organism evidence="4 5">
    <name type="scientific">Neoroseomonas lacus</name>
    <dbReference type="NCBI Taxonomy" id="287609"/>
    <lineage>
        <taxon>Bacteria</taxon>
        <taxon>Pseudomonadati</taxon>
        <taxon>Pseudomonadota</taxon>
        <taxon>Alphaproteobacteria</taxon>
        <taxon>Acetobacterales</taxon>
        <taxon>Acetobacteraceae</taxon>
        <taxon>Neoroseomonas</taxon>
    </lineage>
</organism>
<dbReference type="InterPro" id="IPR013766">
    <property type="entry name" value="Thioredoxin_domain"/>
</dbReference>
<dbReference type="EMBL" id="BMKW01000005">
    <property type="protein sequence ID" value="GGJ15656.1"/>
    <property type="molecule type" value="Genomic_DNA"/>
</dbReference>
<evidence type="ECO:0000256" key="2">
    <source>
        <dbReference type="SAM" id="SignalP"/>
    </source>
</evidence>
<keyword evidence="5" id="KW-1185">Reference proteome</keyword>
<dbReference type="PROSITE" id="PS51352">
    <property type="entry name" value="THIOREDOXIN_2"/>
    <property type="match status" value="1"/>
</dbReference>
<sequence length="216" mass="23318">MSLDRRLLLTGSASLLAGGAALLPLLASPAAAQAPAAPAAPAADNPRLSERSMGEASAPMVVQEFFSLTCSHCGAFGRETWPRVKRELVQTGKIRFVWRDFPLDQIALRAAVVARYFPVEVYEPFIETLFGAQDRWAFARGVDHKTEIGKIAALAGMSATTFETAWADDATARGVLALRQQGEQAYNIQATPTFVFNTRVVSGAIAFDRFAQEARG</sequence>
<feature type="domain" description="Thioredoxin" evidence="3">
    <location>
        <begin position="28"/>
        <end position="172"/>
    </location>
</feature>
<dbReference type="PROSITE" id="PS51318">
    <property type="entry name" value="TAT"/>
    <property type="match status" value="1"/>
</dbReference>
<evidence type="ECO:0000256" key="1">
    <source>
        <dbReference type="ARBA" id="ARBA00003565"/>
    </source>
</evidence>
<dbReference type="InterPro" id="IPR006311">
    <property type="entry name" value="TAT_signal"/>
</dbReference>
<evidence type="ECO:0000313" key="4">
    <source>
        <dbReference type="EMBL" id="GGJ15656.1"/>
    </source>
</evidence>